<dbReference type="SUPFAM" id="SSF52799">
    <property type="entry name" value="(Phosphotyrosine protein) phosphatases II"/>
    <property type="match status" value="1"/>
</dbReference>
<evidence type="ECO:0000256" key="1">
    <source>
        <dbReference type="ARBA" id="ARBA00022801"/>
    </source>
</evidence>
<dbReference type="AlphaFoldDB" id="A0A4U8ULZ3"/>
<dbReference type="PROSITE" id="PS50054">
    <property type="entry name" value="TYR_PHOSPHATASE_DUAL"/>
    <property type="match status" value="1"/>
</dbReference>
<dbReference type="InterPro" id="IPR000340">
    <property type="entry name" value="Dual-sp_phosphatase_cat-dom"/>
</dbReference>
<dbReference type="GO" id="GO:0004721">
    <property type="term" value="F:phosphoprotein phosphatase activity"/>
    <property type="evidence" value="ECO:0007669"/>
    <property type="project" value="UniProtKB-KW"/>
</dbReference>
<gene>
    <name evidence="6" type="ORF">L596_001594</name>
</gene>
<feature type="domain" description="Tyrosine-protein phosphatase" evidence="4">
    <location>
        <begin position="1"/>
        <end position="165"/>
    </location>
</feature>
<proteinExistence type="predicted"/>
<dbReference type="STRING" id="34508.A0A4U8ULZ3"/>
<feature type="domain" description="Tyrosine specific protein phosphatases" evidence="5">
    <location>
        <begin position="86"/>
        <end position="154"/>
    </location>
</feature>
<dbReference type="Gene3D" id="3.90.190.10">
    <property type="entry name" value="Protein tyrosine phosphatase superfamily"/>
    <property type="match status" value="1"/>
</dbReference>
<comment type="caution">
    <text evidence="6">The sequence shown here is derived from an EMBL/GenBank/DDBJ whole genome shotgun (WGS) entry which is preliminary data.</text>
</comment>
<evidence type="ECO:0000256" key="3">
    <source>
        <dbReference type="SAM" id="MobiDB-lite"/>
    </source>
</evidence>
<dbReference type="PROSITE" id="PS50056">
    <property type="entry name" value="TYR_PHOSPHATASE_2"/>
    <property type="match status" value="1"/>
</dbReference>
<keyword evidence="2" id="KW-0904">Protein phosphatase</keyword>
<dbReference type="Pfam" id="PF00782">
    <property type="entry name" value="DSPc"/>
    <property type="match status" value="1"/>
</dbReference>
<evidence type="ECO:0000256" key="2">
    <source>
        <dbReference type="ARBA" id="ARBA00022912"/>
    </source>
</evidence>
<accession>A0A4U8ULZ3</accession>
<reference evidence="6 7" key="1">
    <citation type="journal article" date="2015" name="Genome Biol.">
        <title>Comparative genomics of Steinernema reveals deeply conserved gene regulatory networks.</title>
        <authorList>
            <person name="Dillman A.R."/>
            <person name="Macchietto M."/>
            <person name="Porter C.F."/>
            <person name="Rogers A."/>
            <person name="Williams B."/>
            <person name="Antoshechkin I."/>
            <person name="Lee M.M."/>
            <person name="Goodwin Z."/>
            <person name="Lu X."/>
            <person name="Lewis E.E."/>
            <person name="Goodrich-Blair H."/>
            <person name="Stock S.P."/>
            <person name="Adams B.J."/>
            <person name="Sternberg P.W."/>
            <person name="Mortazavi A."/>
        </authorList>
    </citation>
    <scope>NUCLEOTIDE SEQUENCE [LARGE SCALE GENOMIC DNA]</scope>
    <source>
        <strain evidence="6 7">ALL</strain>
    </source>
</reference>
<feature type="region of interest" description="Disordered" evidence="3">
    <location>
        <begin position="161"/>
        <end position="180"/>
    </location>
</feature>
<dbReference type="PANTHER" id="PTHR10367:SF9">
    <property type="entry name" value="DUAL-SPECIFICITY PHOSPHATASE 11 (RNA_RNP COMPLEX 1-INTERACTING)"/>
    <property type="match status" value="1"/>
</dbReference>
<protein>
    <submittedName>
        <fullName evidence="6">Uncharacterized protein</fullName>
    </submittedName>
</protein>
<dbReference type="GO" id="GO:0004651">
    <property type="term" value="F:polynucleotide 5'-phosphatase activity"/>
    <property type="evidence" value="ECO:0007669"/>
    <property type="project" value="TreeGrafter"/>
</dbReference>
<evidence type="ECO:0000259" key="5">
    <source>
        <dbReference type="PROSITE" id="PS50056"/>
    </source>
</evidence>
<dbReference type="EMBL" id="AZBU02000001">
    <property type="protein sequence ID" value="TMS33906.1"/>
    <property type="molecule type" value="Genomic_DNA"/>
</dbReference>
<organism evidence="6 7">
    <name type="scientific">Steinernema carpocapsae</name>
    <name type="common">Entomopathogenic nematode</name>
    <dbReference type="NCBI Taxonomy" id="34508"/>
    <lineage>
        <taxon>Eukaryota</taxon>
        <taxon>Metazoa</taxon>
        <taxon>Ecdysozoa</taxon>
        <taxon>Nematoda</taxon>
        <taxon>Chromadorea</taxon>
        <taxon>Rhabditida</taxon>
        <taxon>Tylenchina</taxon>
        <taxon>Panagrolaimomorpha</taxon>
        <taxon>Strongyloidoidea</taxon>
        <taxon>Steinernematidae</taxon>
        <taxon>Steinernema</taxon>
    </lineage>
</organism>
<dbReference type="Proteomes" id="UP000298663">
    <property type="component" value="Unassembled WGS sequence"/>
</dbReference>
<dbReference type="PANTHER" id="PTHR10367">
    <property type="entry name" value="MRNA-CAPPING ENZYME"/>
    <property type="match status" value="1"/>
</dbReference>
<dbReference type="InterPro" id="IPR029021">
    <property type="entry name" value="Prot-tyrosine_phosphatase-like"/>
</dbReference>
<sequence>MGCRIPATRFIAFKTPLCHAYTKQCEHNKFDLEDLFGYCAHIGMIVDLTFTYRYYDRKLVEANYGVIHKKIGCGGHNVEEQEDKYLQFRDVVKEFLESSSPDKLVGVHCTHGLNRTGYMVCRYLIEEEGWDAEETIDAFGTARGHPIERVNYMKRVIEKHQEMTSSSQSHEEIHVQEEEA</sequence>
<evidence type="ECO:0000313" key="7">
    <source>
        <dbReference type="Proteomes" id="UP000298663"/>
    </source>
</evidence>
<dbReference type="InterPro" id="IPR000387">
    <property type="entry name" value="Tyr_Pase_dom"/>
</dbReference>
<evidence type="ECO:0000313" key="6">
    <source>
        <dbReference type="EMBL" id="TMS33906.1"/>
    </source>
</evidence>
<dbReference type="InterPro" id="IPR016130">
    <property type="entry name" value="Tyr_Pase_AS"/>
</dbReference>
<evidence type="ECO:0000259" key="4">
    <source>
        <dbReference type="PROSITE" id="PS50054"/>
    </source>
</evidence>
<dbReference type="PROSITE" id="PS00383">
    <property type="entry name" value="TYR_PHOSPHATASE_1"/>
    <property type="match status" value="1"/>
</dbReference>
<feature type="compositionally biased region" description="Basic and acidic residues" evidence="3">
    <location>
        <begin position="169"/>
        <end position="180"/>
    </location>
</feature>
<keyword evidence="1" id="KW-0378">Hydrolase</keyword>
<keyword evidence="7" id="KW-1185">Reference proteome</keyword>
<dbReference type="SMART" id="SM00195">
    <property type="entry name" value="DSPc"/>
    <property type="match status" value="1"/>
</dbReference>
<dbReference type="OrthoDB" id="428974at2759"/>
<name>A0A4U8ULZ3_STECR</name>
<reference evidence="6 7" key="2">
    <citation type="journal article" date="2019" name="G3 (Bethesda)">
        <title>Hybrid Assembly of the Genome of the Entomopathogenic Nematode Steinernema carpocapsae Identifies the X-Chromosome.</title>
        <authorList>
            <person name="Serra L."/>
            <person name="Macchietto M."/>
            <person name="Macias-Munoz A."/>
            <person name="McGill C.J."/>
            <person name="Rodriguez I.M."/>
            <person name="Rodriguez B."/>
            <person name="Murad R."/>
            <person name="Mortazavi A."/>
        </authorList>
    </citation>
    <scope>NUCLEOTIDE SEQUENCE [LARGE SCALE GENOMIC DNA]</scope>
    <source>
        <strain evidence="6 7">ALL</strain>
    </source>
</reference>
<dbReference type="InterPro" id="IPR020422">
    <property type="entry name" value="TYR_PHOSPHATASE_DUAL_dom"/>
</dbReference>
<dbReference type="InterPro" id="IPR051029">
    <property type="entry name" value="mRNA_Capping_Enz/RNA_Phosphat"/>
</dbReference>